<dbReference type="InterPro" id="IPR035979">
    <property type="entry name" value="RBD_domain_sf"/>
</dbReference>
<dbReference type="InterPro" id="IPR012677">
    <property type="entry name" value="Nucleotide-bd_a/b_plait_sf"/>
</dbReference>
<dbReference type="GO" id="GO:0003723">
    <property type="term" value="F:RNA binding"/>
    <property type="evidence" value="ECO:0007669"/>
    <property type="project" value="UniProtKB-UniRule"/>
</dbReference>
<dbReference type="AlphaFoldDB" id="T1G893"/>
<dbReference type="OrthoDB" id="4726at2759"/>
<organism evidence="5 6">
    <name type="scientific">Helobdella robusta</name>
    <name type="common">Californian leech</name>
    <dbReference type="NCBI Taxonomy" id="6412"/>
    <lineage>
        <taxon>Eukaryota</taxon>
        <taxon>Metazoa</taxon>
        <taxon>Spiralia</taxon>
        <taxon>Lophotrochozoa</taxon>
        <taxon>Annelida</taxon>
        <taxon>Clitellata</taxon>
        <taxon>Hirudinea</taxon>
        <taxon>Rhynchobdellida</taxon>
        <taxon>Glossiphoniidae</taxon>
        <taxon>Helobdella</taxon>
    </lineage>
</organism>
<dbReference type="PANTHER" id="PTHR23236:SF12">
    <property type="entry name" value="EUKARYOTIC INITIATION FACTOR 4B-RELATED"/>
    <property type="match status" value="1"/>
</dbReference>
<dbReference type="STRING" id="6412.T1G893"/>
<dbReference type="InParanoid" id="T1G893"/>
<dbReference type="GeneID" id="20217290"/>
<dbReference type="RefSeq" id="XP_009011460.1">
    <property type="nucleotide sequence ID" value="XM_009013212.1"/>
</dbReference>
<reference evidence="6" key="1">
    <citation type="submission" date="2012-12" db="EMBL/GenBank/DDBJ databases">
        <authorList>
            <person name="Hellsten U."/>
            <person name="Grimwood J."/>
            <person name="Chapman J.A."/>
            <person name="Shapiro H."/>
            <person name="Aerts A."/>
            <person name="Otillar R.P."/>
            <person name="Terry A.Y."/>
            <person name="Boore J.L."/>
            <person name="Simakov O."/>
            <person name="Marletaz F."/>
            <person name="Cho S.-J."/>
            <person name="Edsinger-Gonzales E."/>
            <person name="Havlak P."/>
            <person name="Kuo D.-H."/>
            <person name="Larsson T."/>
            <person name="Lv J."/>
            <person name="Arendt D."/>
            <person name="Savage R."/>
            <person name="Osoegawa K."/>
            <person name="de Jong P."/>
            <person name="Lindberg D.R."/>
            <person name="Seaver E.C."/>
            <person name="Weisblat D.A."/>
            <person name="Putnam N.H."/>
            <person name="Grigoriev I.V."/>
            <person name="Rokhsar D.S."/>
        </authorList>
    </citation>
    <scope>NUCLEOTIDE SEQUENCE</scope>
</reference>
<dbReference type="Gene3D" id="3.30.70.330">
    <property type="match status" value="1"/>
</dbReference>
<reference evidence="4 6" key="2">
    <citation type="journal article" date="2013" name="Nature">
        <title>Insights into bilaterian evolution from three spiralian genomes.</title>
        <authorList>
            <person name="Simakov O."/>
            <person name="Marletaz F."/>
            <person name="Cho S.J."/>
            <person name="Edsinger-Gonzales E."/>
            <person name="Havlak P."/>
            <person name="Hellsten U."/>
            <person name="Kuo D.H."/>
            <person name="Larsson T."/>
            <person name="Lv J."/>
            <person name="Arendt D."/>
            <person name="Savage R."/>
            <person name="Osoegawa K."/>
            <person name="de Jong P."/>
            <person name="Grimwood J."/>
            <person name="Chapman J.A."/>
            <person name="Shapiro H."/>
            <person name="Aerts A."/>
            <person name="Otillar R.P."/>
            <person name="Terry A.Y."/>
            <person name="Boore J.L."/>
            <person name="Grigoriev I.V."/>
            <person name="Lindberg D.R."/>
            <person name="Seaver E.C."/>
            <person name="Weisblat D.A."/>
            <person name="Putnam N.H."/>
            <person name="Rokhsar D.S."/>
        </authorList>
    </citation>
    <scope>NUCLEOTIDE SEQUENCE</scope>
</reference>
<name>T1G893_HELRO</name>
<dbReference type="EMBL" id="KB095871">
    <property type="protein sequence ID" value="ESO10462.1"/>
    <property type="molecule type" value="Genomic_DNA"/>
</dbReference>
<evidence type="ECO:0000313" key="6">
    <source>
        <dbReference type="Proteomes" id="UP000015101"/>
    </source>
</evidence>
<dbReference type="InterPro" id="IPR000504">
    <property type="entry name" value="RRM_dom"/>
</dbReference>
<evidence type="ECO:0000256" key="2">
    <source>
        <dbReference type="PROSITE-ProRule" id="PRU00176"/>
    </source>
</evidence>
<evidence type="ECO:0000256" key="1">
    <source>
        <dbReference type="ARBA" id="ARBA00022884"/>
    </source>
</evidence>
<dbReference type="SUPFAM" id="SSF54928">
    <property type="entry name" value="RNA-binding domain, RBD"/>
    <property type="match status" value="1"/>
</dbReference>
<keyword evidence="1 2" id="KW-0694">RNA-binding</keyword>
<dbReference type="Pfam" id="PF00076">
    <property type="entry name" value="RRM_1"/>
    <property type="match status" value="1"/>
</dbReference>
<dbReference type="EnsemblMetazoa" id="HelroT91810">
    <property type="protein sequence ID" value="HelroP91810"/>
    <property type="gene ID" value="HelroG91810"/>
</dbReference>
<keyword evidence="6" id="KW-1185">Reference proteome</keyword>
<dbReference type="HOGENOM" id="CLU_012062_23_5_1"/>
<dbReference type="EMBL" id="AMQM01008890">
    <property type="status" value="NOT_ANNOTATED_CDS"/>
    <property type="molecule type" value="Genomic_DNA"/>
</dbReference>
<evidence type="ECO:0000313" key="4">
    <source>
        <dbReference type="EMBL" id="ESO10462.1"/>
    </source>
</evidence>
<dbReference type="CTD" id="20217290"/>
<evidence type="ECO:0000259" key="3">
    <source>
        <dbReference type="PROSITE" id="PS50102"/>
    </source>
</evidence>
<dbReference type="Proteomes" id="UP000015101">
    <property type="component" value="Unassembled WGS sequence"/>
</dbReference>
<reference evidence="5" key="3">
    <citation type="submission" date="2015-06" db="UniProtKB">
        <authorList>
            <consortium name="EnsemblMetazoa"/>
        </authorList>
    </citation>
    <scope>IDENTIFICATION</scope>
</reference>
<evidence type="ECO:0000313" key="5">
    <source>
        <dbReference type="EnsemblMetazoa" id="HelroP91810"/>
    </source>
</evidence>
<dbReference type="PROSITE" id="PS50102">
    <property type="entry name" value="RRM"/>
    <property type="match status" value="1"/>
</dbReference>
<protein>
    <recommendedName>
        <fullName evidence="3">RRM domain-containing protein</fullName>
    </recommendedName>
</protein>
<dbReference type="eggNOG" id="KOG4209">
    <property type="taxonomic scope" value="Eukaryota"/>
</dbReference>
<sequence length="117" mass="13385">MPIADVDYGTTSKELEEHFVTCGPIKRTTILCDKFSGKPKRFAFLEFLKKESLVLASELNRSMINGDARRRPKGAAGRGQTLQIFSTCFDQYPLVNESLYRGRGHRRSMRGCRYTPY</sequence>
<feature type="domain" description="RRM" evidence="3">
    <location>
        <begin position="1"/>
        <end position="84"/>
    </location>
</feature>
<dbReference type="SMART" id="SM00360">
    <property type="entry name" value="RRM"/>
    <property type="match status" value="1"/>
</dbReference>
<dbReference type="KEGG" id="hro:HELRODRAFT_91810"/>
<dbReference type="PANTHER" id="PTHR23236">
    <property type="entry name" value="EUKARYOTIC TRANSLATION INITIATION FACTOR 4B/4H"/>
    <property type="match status" value="1"/>
</dbReference>
<accession>T1G893</accession>
<proteinExistence type="predicted"/>
<gene>
    <name evidence="5" type="primary">20217290</name>
    <name evidence="4" type="ORF">HELRODRAFT_91810</name>
</gene>